<organism evidence="3 4">
    <name type="scientific">Pristionchus entomophagus</name>
    <dbReference type="NCBI Taxonomy" id="358040"/>
    <lineage>
        <taxon>Eukaryota</taxon>
        <taxon>Metazoa</taxon>
        <taxon>Ecdysozoa</taxon>
        <taxon>Nematoda</taxon>
        <taxon>Chromadorea</taxon>
        <taxon>Rhabditida</taxon>
        <taxon>Rhabditina</taxon>
        <taxon>Diplogasteromorpha</taxon>
        <taxon>Diplogasteroidea</taxon>
        <taxon>Neodiplogasteridae</taxon>
        <taxon>Pristionchus</taxon>
    </lineage>
</organism>
<reference evidence="3" key="1">
    <citation type="submission" date="2023-10" db="EMBL/GenBank/DDBJ databases">
        <title>Genome assembly of Pristionchus species.</title>
        <authorList>
            <person name="Yoshida K."/>
            <person name="Sommer R.J."/>
        </authorList>
    </citation>
    <scope>NUCLEOTIDE SEQUENCE</scope>
    <source>
        <strain evidence="3">RS0144</strain>
    </source>
</reference>
<dbReference type="SUPFAM" id="SSF48403">
    <property type="entry name" value="Ankyrin repeat"/>
    <property type="match status" value="1"/>
</dbReference>
<dbReference type="InterPro" id="IPR036770">
    <property type="entry name" value="Ankyrin_rpt-contain_sf"/>
</dbReference>
<evidence type="ECO:0000313" key="3">
    <source>
        <dbReference type="EMBL" id="GMT00227.1"/>
    </source>
</evidence>
<dbReference type="Gene3D" id="1.25.40.20">
    <property type="entry name" value="Ankyrin repeat-containing domain"/>
    <property type="match status" value="1"/>
</dbReference>
<keyword evidence="2" id="KW-0175">Coiled coil</keyword>
<dbReference type="PROSITE" id="PS50297">
    <property type="entry name" value="ANK_REP_REGION"/>
    <property type="match status" value="1"/>
</dbReference>
<feature type="coiled-coil region" evidence="2">
    <location>
        <begin position="546"/>
        <end position="580"/>
    </location>
</feature>
<protein>
    <recommendedName>
        <fullName evidence="5">Ankyrin repeat-containing protein</fullName>
    </recommendedName>
</protein>
<keyword evidence="4" id="KW-1185">Reference proteome</keyword>
<evidence type="ECO:0000256" key="2">
    <source>
        <dbReference type="SAM" id="Coils"/>
    </source>
</evidence>
<dbReference type="GO" id="GO:2000114">
    <property type="term" value="P:regulation of establishment of cell polarity"/>
    <property type="evidence" value="ECO:0007669"/>
    <property type="project" value="TreeGrafter"/>
</dbReference>
<feature type="repeat" description="ANK" evidence="1">
    <location>
        <begin position="284"/>
        <end position="316"/>
    </location>
</feature>
<dbReference type="InterPro" id="IPR002110">
    <property type="entry name" value="Ankyrin_rpt"/>
</dbReference>
<dbReference type="Proteomes" id="UP001432027">
    <property type="component" value="Unassembled WGS sequence"/>
</dbReference>
<accession>A0AAV5U123</accession>
<dbReference type="Pfam" id="PF12796">
    <property type="entry name" value="Ank_2"/>
    <property type="match status" value="1"/>
</dbReference>
<evidence type="ECO:0000256" key="1">
    <source>
        <dbReference type="PROSITE-ProRule" id="PRU00023"/>
    </source>
</evidence>
<dbReference type="PANTHER" id="PTHR13283:SF11">
    <property type="entry name" value="KREV INTERACTION TRAPPED PROTEIN 1"/>
    <property type="match status" value="1"/>
</dbReference>
<name>A0AAV5U123_9BILA</name>
<dbReference type="InterPro" id="IPR051594">
    <property type="entry name" value="KRIT1/FRMD8"/>
</dbReference>
<dbReference type="EMBL" id="BTSX01000005">
    <property type="protein sequence ID" value="GMT00227.1"/>
    <property type="molecule type" value="Genomic_DNA"/>
</dbReference>
<proteinExistence type="predicted"/>
<dbReference type="GO" id="GO:0005886">
    <property type="term" value="C:plasma membrane"/>
    <property type="evidence" value="ECO:0007669"/>
    <property type="project" value="TreeGrafter"/>
</dbReference>
<dbReference type="AlphaFoldDB" id="A0AAV5U123"/>
<dbReference type="GO" id="GO:0045454">
    <property type="term" value="P:cell redox homeostasis"/>
    <property type="evidence" value="ECO:0007669"/>
    <property type="project" value="TreeGrafter"/>
</dbReference>
<evidence type="ECO:0008006" key="5">
    <source>
        <dbReference type="Google" id="ProtNLM"/>
    </source>
</evidence>
<dbReference type="PANTHER" id="PTHR13283">
    <property type="entry name" value="KREV INTERACTION TRAPPED 1-RELATED"/>
    <property type="match status" value="1"/>
</dbReference>
<dbReference type="SMART" id="SM00248">
    <property type="entry name" value="ANK"/>
    <property type="match status" value="3"/>
</dbReference>
<keyword evidence="1" id="KW-0040">ANK repeat</keyword>
<dbReference type="PROSITE" id="PS50088">
    <property type="entry name" value="ANK_REPEAT"/>
    <property type="match status" value="1"/>
</dbReference>
<gene>
    <name evidence="3" type="ORF">PENTCL1PPCAC_22401</name>
</gene>
<sequence>MLSVMVERAQGNIPLPDKLDVDLAIVQMREEIVIWMSKDLKQASFLKVEVTAVKEQENSIERAAIQAVKKLLPSPSWRFSFIIPRSSRSSDRPLVCLTIPRESSLDGFAHRCEAYALQRIYDDNKKEKKYWRDFYSTSTMDGAIGFMKWLKEKERAKHGFTKRLFSSPMRVITSCSHNPGLPLLECIRFKTGTREMTAEQRENTVLISKKLEKICPSPVIFFNPLFNTDYAYAGRNSAGDLRIIGSDGGGAVKYEMHKAAKENDGRRIELLFSSGYDLNLLDESGFAPIHYATFLGNQSALGALIHSGCDVNISNKVGSSPLHLAIMGVQPFVVELLLLHPKINRSSVDSHGCTPFDLGMKKKQNSVGEELGKLLFLLEFLEESPKILVTFPDRSSAMMKMKTRKDTRAHDLLFEVLSQDTAMKATPDKAKELKNYFSIWLMNGQKAVQLDENELPARLATVWESEERETSSIEIRRNQLMTRDHERKTRLNQRSQTMLVHEIEHYFKEGWLDTSREDAIYMAVHLPPRMGQGLAETLERLPNRYVNLAQKSADERNRLLREIEKEYSLLDRNLSYTEREGRFLAKARKWPTYGCRPFECVVDYIMPRSDTCGFLGANDDGVHVYTFDQELFCTYPWDNFSFFSTSSQDGSTVIQFDQYTREVTFTALVHDSVGAASILRLCDHFSRLSRESIR</sequence>
<evidence type="ECO:0000313" key="4">
    <source>
        <dbReference type="Proteomes" id="UP001432027"/>
    </source>
</evidence>
<comment type="caution">
    <text evidence="3">The sequence shown here is derived from an EMBL/GenBank/DDBJ whole genome shotgun (WGS) entry which is preliminary data.</text>
</comment>
<dbReference type="Gene3D" id="3.10.20.90">
    <property type="entry name" value="Phosphatidylinositol 3-kinase Catalytic Subunit, Chain A, domain 1"/>
    <property type="match status" value="1"/>
</dbReference>